<feature type="transmembrane region" description="Helical" evidence="16">
    <location>
        <begin position="29"/>
        <end position="50"/>
    </location>
</feature>
<feature type="transmembrane region" description="Helical" evidence="16">
    <location>
        <begin position="295"/>
        <end position="313"/>
    </location>
</feature>
<feature type="transmembrane region" description="Helical" evidence="16">
    <location>
        <begin position="267"/>
        <end position="288"/>
    </location>
</feature>
<evidence type="ECO:0000256" key="8">
    <source>
        <dbReference type="ARBA" id="ARBA00022967"/>
    </source>
</evidence>
<feature type="transmembrane region" description="Helical" evidence="16">
    <location>
        <begin position="6"/>
        <end position="22"/>
    </location>
</feature>
<dbReference type="InterPro" id="IPR001750">
    <property type="entry name" value="ND/Mrp_TM"/>
</dbReference>
<feature type="transmembrane region" description="Helical" evidence="16">
    <location>
        <begin position="447"/>
        <end position="469"/>
    </location>
</feature>
<evidence type="ECO:0000259" key="17">
    <source>
        <dbReference type="Pfam" id="PF00361"/>
    </source>
</evidence>
<feature type="domain" description="NADH:quinone oxidoreductase/Mrp antiporter transmembrane" evidence="17">
    <location>
        <begin position="127"/>
        <end position="409"/>
    </location>
</feature>
<keyword evidence="12 16" id="KW-0830">Ubiquinone</keyword>
<dbReference type="InterPro" id="IPR018393">
    <property type="entry name" value="NADHpl_OxRdtase_5_subgr"/>
</dbReference>
<feature type="transmembrane region" description="Helical" evidence="16">
    <location>
        <begin position="106"/>
        <end position="125"/>
    </location>
</feature>
<accession>A0AAU6PWV2</accession>
<evidence type="ECO:0000256" key="12">
    <source>
        <dbReference type="ARBA" id="ARBA00023075"/>
    </source>
</evidence>
<dbReference type="Pfam" id="PF06455">
    <property type="entry name" value="NADH5_C"/>
    <property type="match status" value="1"/>
</dbReference>
<protein>
    <recommendedName>
        <fullName evidence="3 16">NADH-ubiquinone oxidoreductase chain 5</fullName>
        <ecNumber evidence="2 16">7.1.1.2</ecNumber>
    </recommendedName>
</protein>
<name>A0AAU6PWV2_9ECHI</name>
<dbReference type="NCBIfam" id="TIGR01974">
    <property type="entry name" value="NDH_I_L"/>
    <property type="match status" value="1"/>
</dbReference>
<dbReference type="InterPro" id="IPR010934">
    <property type="entry name" value="NADH_DH_su5_C"/>
</dbReference>
<dbReference type="GO" id="GO:0042773">
    <property type="term" value="P:ATP synthesis coupled electron transport"/>
    <property type="evidence" value="ECO:0007669"/>
    <property type="project" value="InterPro"/>
</dbReference>
<keyword evidence="14 16" id="KW-0472">Membrane</keyword>
<dbReference type="PRINTS" id="PR01434">
    <property type="entry name" value="NADHDHGNASE5"/>
</dbReference>
<dbReference type="EC" id="7.1.1.2" evidence="2 16"/>
<evidence type="ECO:0000256" key="13">
    <source>
        <dbReference type="ARBA" id="ARBA00023128"/>
    </source>
</evidence>
<dbReference type="EMBL" id="OM994402">
    <property type="protein sequence ID" value="WYA84534.1"/>
    <property type="molecule type" value="Genomic_DNA"/>
</dbReference>
<evidence type="ECO:0000256" key="11">
    <source>
        <dbReference type="ARBA" id="ARBA00023027"/>
    </source>
</evidence>
<dbReference type="GO" id="GO:0008137">
    <property type="term" value="F:NADH dehydrogenase (ubiquinone) activity"/>
    <property type="evidence" value="ECO:0007669"/>
    <property type="project" value="UniProtKB-EC"/>
</dbReference>
<evidence type="ECO:0000256" key="14">
    <source>
        <dbReference type="ARBA" id="ARBA00023136"/>
    </source>
</evidence>
<keyword evidence="11 16" id="KW-0520">NAD</keyword>
<evidence type="ECO:0000256" key="10">
    <source>
        <dbReference type="ARBA" id="ARBA00022989"/>
    </source>
</evidence>
<feature type="transmembrane region" description="Helical" evidence="16">
    <location>
        <begin position="131"/>
        <end position="153"/>
    </location>
</feature>
<feature type="transmembrane region" description="Helical" evidence="16">
    <location>
        <begin position="235"/>
        <end position="255"/>
    </location>
</feature>
<evidence type="ECO:0000259" key="18">
    <source>
        <dbReference type="Pfam" id="PF00662"/>
    </source>
</evidence>
<reference evidence="20" key="1">
    <citation type="submission" date="2022-03" db="EMBL/GenBank/DDBJ databases">
        <title>The complete mitochondrion genome of Macrophiothrix sp.WZD-2021.</title>
        <authorList>
            <person name="Shi W."/>
            <person name="Liao X."/>
        </authorList>
    </citation>
    <scope>NUCLEOTIDE SEQUENCE</scope>
</reference>
<keyword evidence="10 16" id="KW-1133">Transmembrane helix</keyword>
<dbReference type="GO" id="GO:0003954">
    <property type="term" value="F:NADH dehydrogenase activity"/>
    <property type="evidence" value="ECO:0007669"/>
    <property type="project" value="TreeGrafter"/>
</dbReference>
<feature type="transmembrane region" description="Helical" evidence="16">
    <location>
        <begin position="570"/>
        <end position="588"/>
    </location>
</feature>
<feature type="transmembrane region" description="Helical" evidence="16">
    <location>
        <begin position="70"/>
        <end position="94"/>
    </location>
</feature>
<keyword evidence="13 16" id="KW-0496">Mitochondrion</keyword>
<keyword evidence="7" id="KW-0999">Mitochondrion inner membrane</keyword>
<comment type="similarity">
    <text evidence="16">Belongs to the complex I subunit 5 family.</text>
</comment>
<evidence type="ECO:0000256" key="16">
    <source>
        <dbReference type="RuleBase" id="RU003404"/>
    </source>
</evidence>
<feature type="transmembrane region" description="Helical" evidence="16">
    <location>
        <begin position="481"/>
        <end position="498"/>
    </location>
</feature>
<feature type="transmembrane region" description="Helical" evidence="16">
    <location>
        <begin position="362"/>
        <end position="384"/>
    </location>
</feature>
<evidence type="ECO:0000256" key="5">
    <source>
        <dbReference type="ARBA" id="ARBA00022660"/>
    </source>
</evidence>
<dbReference type="GO" id="GO:0005743">
    <property type="term" value="C:mitochondrial inner membrane"/>
    <property type="evidence" value="ECO:0007669"/>
    <property type="project" value="UniProtKB-SubCell"/>
</dbReference>
<evidence type="ECO:0000259" key="19">
    <source>
        <dbReference type="Pfam" id="PF06455"/>
    </source>
</evidence>
<dbReference type="InterPro" id="IPR001516">
    <property type="entry name" value="Proton_antipo_N"/>
</dbReference>
<sequence length="591" mass="64675">MISNSFALLAFLTYAIVTFFSLPPSNKSYITVLGGTATGTILVTTTWALLNCPNTLLSFNWFYSSIINFSFSLSLDFYSLIFFTVGIFVTWSIIEFSHYYMHSDPNTTRFIATLILFLLFMLILVSANNLFLLFVGWEGVGILSFILISWWFTRSEANSSALQAIIYNRIGDSGIILVIGLTALTINTWNLNHIINSTPNSLINLLAIGIIVAATGKSAQFSLHPWLPSAMEGPTPVSALLHSSTMVVAGVFLLIRTTPILQNTSWALTTTGLLGSITALFAASVALAQNDFKKIVAYSTTSQLGLMVVAISLNYPLLALFHICTHAFFKALLFLCSGSVIHSFNNEQDLRKISTTSIGIPFTTAAITIASLALCGLPFLAGFFSKDLILEAAQINNANLLSAILAFGATLLTAIYTLRTLYFLIYPNPNNTAMQPINEENPNLNWALLRLLLGALISGWLFSISFFNTAPFLIPTSLKSIPIYFLIIAMIALFNNSINITNLLTTKFLGLNWFFVQLSHSIIPTVTITNSLSGTLRTLDQGWTLFTSASVSKLTNLTLNTLQGAFNANLIRYIIASILFTAAIFSTLPPF</sequence>
<feature type="domain" description="NADH dehydrogenase subunit 5 C-terminal" evidence="19">
    <location>
        <begin position="416"/>
        <end position="585"/>
    </location>
</feature>
<evidence type="ECO:0000256" key="1">
    <source>
        <dbReference type="ARBA" id="ARBA00004448"/>
    </source>
</evidence>
<evidence type="ECO:0000256" key="9">
    <source>
        <dbReference type="ARBA" id="ARBA00022982"/>
    </source>
</evidence>
<keyword evidence="4 16" id="KW-0813">Transport</keyword>
<keyword evidence="5" id="KW-0679">Respiratory chain</keyword>
<feature type="transmembrane region" description="Helical" evidence="16">
    <location>
        <begin position="201"/>
        <end position="223"/>
    </location>
</feature>
<keyword evidence="6 16" id="KW-0812">Transmembrane</keyword>
<gene>
    <name evidence="20" type="primary">nad5</name>
</gene>
<comment type="subcellular location">
    <subcellularLocation>
        <location evidence="1">Mitochondrion inner membrane</location>
        <topology evidence="1">Multi-pass membrane protein</topology>
    </subcellularLocation>
</comment>
<dbReference type="Pfam" id="PF00361">
    <property type="entry name" value="Proton_antipo_M"/>
    <property type="match status" value="1"/>
</dbReference>
<dbReference type="AlphaFoldDB" id="A0AAU6PWV2"/>
<proteinExistence type="inferred from homology"/>
<keyword evidence="9" id="KW-0249">Electron transport</keyword>
<evidence type="ECO:0000256" key="2">
    <source>
        <dbReference type="ARBA" id="ARBA00012944"/>
    </source>
</evidence>
<evidence type="ECO:0000256" key="15">
    <source>
        <dbReference type="ARBA" id="ARBA00049551"/>
    </source>
</evidence>
<comment type="function">
    <text evidence="16">Core subunit of the mitochondrial membrane respiratory chain NADH dehydrogenase (Complex I) which catalyzes electron transfer from NADH through the respiratory chain, using ubiquinone as an electron acceptor. Essential for the catalytic activity and assembly of complex I.</text>
</comment>
<dbReference type="Pfam" id="PF00662">
    <property type="entry name" value="Proton_antipo_N"/>
    <property type="match status" value="1"/>
</dbReference>
<evidence type="ECO:0000256" key="7">
    <source>
        <dbReference type="ARBA" id="ARBA00022792"/>
    </source>
</evidence>
<feature type="transmembrane region" description="Helical" evidence="16">
    <location>
        <begin position="174"/>
        <end position="195"/>
    </location>
</feature>
<comment type="catalytic activity">
    <reaction evidence="15 16">
        <text>a ubiquinone + NADH + 5 H(+)(in) = a ubiquinol + NAD(+) + 4 H(+)(out)</text>
        <dbReference type="Rhea" id="RHEA:29091"/>
        <dbReference type="Rhea" id="RHEA-COMP:9565"/>
        <dbReference type="Rhea" id="RHEA-COMP:9566"/>
        <dbReference type="ChEBI" id="CHEBI:15378"/>
        <dbReference type="ChEBI" id="CHEBI:16389"/>
        <dbReference type="ChEBI" id="CHEBI:17976"/>
        <dbReference type="ChEBI" id="CHEBI:57540"/>
        <dbReference type="ChEBI" id="CHEBI:57945"/>
        <dbReference type="EC" id="7.1.1.2"/>
    </reaction>
</comment>
<feature type="domain" description="NADH-Ubiquinone oxidoreductase (complex I) chain 5 N-terminal" evidence="18">
    <location>
        <begin position="61"/>
        <end position="110"/>
    </location>
</feature>
<evidence type="ECO:0000256" key="3">
    <source>
        <dbReference type="ARBA" id="ARBA00021096"/>
    </source>
</evidence>
<geneLocation type="mitochondrion" evidence="20"/>
<evidence type="ECO:0000256" key="4">
    <source>
        <dbReference type="ARBA" id="ARBA00022448"/>
    </source>
</evidence>
<dbReference type="InterPro" id="IPR003945">
    <property type="entry name" value="NU5C-like"/>
</dbReference>
<organism evidence="20">
    <name type="scientific">Macrophiothrix sp</name>
    <dbReference type="NCBI Taxonomy" id="3135532"/>
    <lineage>
        <taxon>Eukaryota</taxon>
        <taxon>Metazoa</taxon>
        <taxon>Echinodermata</taxon>
        <taxon>Eleutherozoa</taxon>
        <taxon>Asterozoa</taxon>
        <taxon>Ophiuroidea</taxon>
        <taxon>Myophiuroidea</taxon>
        <taxon>Metophiurida</taxon>
        <taxon>Ophintegrida</taxon>
        <taxon>Amphilepidida</taxon>
        <taxon>Ophiurina</taxon>
        <taxon>Gnathophiurina</taxon>
        <taxon>Ophiactoidea</taxon>
        <taxon>Ophiotrichidae</taxon>
        <taxon>Macrophiothrix</taxon>
    </lineage>
</organism>
<dbReference type="GO" id="GO:0015990">
    <property type="term" value="P:electron transport coupled proton transport"/>
    <property type="evidence" value="ECO:0007669"/>
    <property type="project" value="TreeGrafter"/>
</dbReference>
<evidence type="ECO:0000256" key="6">
    <source>
        <dbReference type="ARBA" id="ARBA00022692"/>
    </source>
</evidence>
<evidence type="ECO:0000313" key="20">
    <source>
        <dbReference type="EMBL" id="WYA84534.1"/>
    </source>
</evidence>
<keyword evidence="8" id="KW-1278">Translocase</keyword>
<dbReference type="PANTHER" id="PTHR42829:SF2">
    <property type="entry name" value="NADH-UBIQUINONE OXIDOREDUCTASE CHAIN 5"/>
    <property type="match status" value="1"/>
</dbReference>
<feature type="transmembrane region" description="Helical" evidence="16">
    <location>
        <begin position="404"/>
        <end position="426"/>
    </location>
</feature>
<dbReference type="PANTHER" id="PTHR42829">
    <property type="entry name" value="NADH-UBIQUINONE OXIDOREDUCTASE CHAIN 5"/>
    <property type="match status" value="1"/>
</dbReference>